<evidence type="ECO:0000313" key="2">
    <source>
        <dbReference type="EMBL" id="MFC6953280.1"/>
    </source>
</evidence>
<feature type="domain" description="AB hydrolase-1" evidence="1">
    <location>
        <begin position="58"/>
        <end position="310"/>
    </location>
</feature>
<dbReference type="InterPro" id="IPR029058">
    <property type="entry name" value="AB_hydrolase_fold"/>
</dbReference>
<dbReference type="InterPro" id="IPR000073">
    <property type="entry name" value="AB_hydrolase_1"/>
</dbReference>
<dbReference type="RefSeq" id="WP_336350241.1">
    <property type="nucleotide sequence ID" value="NZ_JAZAQL010000002.1"/>
</dbReference>
<dbReference type="InterPro" id="IPR050471">
    <property type="entry name" value="AB_hydrolase"/>
</dbReference>
<dbReference type="AlphaFoldDB" id="A0ABD5VD09"/>
<dbReference type="Gene3D" id="3.40.50.1820">
    <property type="entry name" value="alpha/beta hydrolase"/>
    <property type="match status" value="1"/>
</dbReference>
<dbReference type="GO" id="GO:0016787">
    <property type="term" value="F:hydrolase activity"/>
    <property type="evidence" value="ECO:0007669"/>
    <property type="project" value="UniProtKB-KW"/>
</dbReference>
<evidence type="ECO:0000313" key="3">
    <source>
        <dbReference type="Proteomes" id="UP001596395"/>
    </source>
</evidence>
<sequence length="338" mass="35497">MSRSRRQSGTVAASVALAATGLGLWRWKRRRLASLAANSELVETDRGVVEVARRGSGPPVLVLHGAPGGYDQGLCFGEALFGDDVEVIAPSRPGYLRTPLEANGSPSAQAAQCVALMDELGVERAVVAGYSSGGPAALHLAVEHPERVSGLVLGAAVTTQFEERAYGVGVPVLDSVLTSTPFLDVFSGALAALARLAPGRVVALGPGMSSTLDGDELRAYVESVASRPTHRERVLALAASLSPASARVDGVLNDERWQRRLPLLDYADVACPTLVLTGAYDALVPRSHAEYVLERIPDVEHHEAAADHILMVGPDAAETERVVDAFVDTVLSSNPQSS</sequence>
<gene>
    <name evidence="2" type="ORF">ACFQGB_10435</name>
</gene>
<name>A0ABD5VD09_9EURY</name>
<accession>A0ABD5VD09</accession>
<dbReference type="Proteomes" id="UP001596395">
    <property type="component" value="Unassembled WGS sequence"/>
</dbReference>
<keyword evidence="2" id="KW-0378">Hydrolase</keyword>
<organism evidence="2 3">
    <name type="scientific">Halorubellus litoreus</name>
    <dbReference type="NCBI Taxonomy" id="755308"/>
    <lineage>
        <taxon>Archaea</taxon>
        <taxon>Methanobacteriati</taxon>
        <taxon>Methanobacteriota</taxon>
        <taxon>Stenosarchaea group</taxon>
        <taxon>Halobacteria</taxon>
        <taxon>Halobacteriales</taxon>
        <taxon>Halorubellaceae</taxon>
        <taxon>Halorubellus</taxon>
    </lineage>
</organism>
<comment type="caution">
    <text evidence="2">The sequence shown here is derived from an EMBL/GenBank/DDBJ whole genome shotgun (WGS) entry which is preliminary data.</text>
</comment>
<evidence type="ECO:0000259" key="1">
    <source>
        <dbReference type="Pfam" id="PF00561"/>
    </source>
</evidence>
<keyword evidence="3" id="KW-1185">Reference proteome</keyword>
<reference evidence="2 3" key="1">
    <citation type="journal article" date="2019" name="Int. J. Syst. Evol. Microbiol.">
        <title>The Global Catalogue of Microorganisms (GCM) 10K type strain sequencing project: providing services to taxonomists for standard genome sequencing and annotation.</title>
        <authorList>
            <consortium name="The Broad Institute Genomics Platform"/>
            <consortium name="The Broad Institute Genome Sequencing Center for Infectious Disease"/>
            <person name="Wu L."/>
            <person name="Ma J."/>
        </authorList>
    </citation>
    <scope>NUCLEOTIDE SEQUENCE [LARGE SCALE GENOMIC DNA]</scope>
    <source>
        <strain evidence="2 3">GX26</strain>
    </source>
</reference>
<protein>
    <submittedName>
        <fullName evidence="2">Alpha/beta fold hydrolase</fullName>
    </submittedName>
</protein>
<dbReference type="Pfam" id="PF00561">
    <property type="entry name" value="Abhydrolase_1"/>
    <property type="match status" value="1"/>
</dbReference>
<dbReference type="SUPFAM" id="SSF53474">
    <property type="entry name" value="alpha/beta-Hydrolases"/>
    <property type="match status" value="1"/>
</dbReference>
<proteinExistence type="predicted"/>
<dbReference type="PRINTS" id="PR00111">
    <property type="entry name" value="ABHYDROLASE"/>
</dbReference>
<dbReference type="PANTHER" id="PTHR43433:SF5">
    <property type="entry name" value="AB HYDROLASE-1 DOMAIN-CONTAINING PROTEIN"/>
    <property type="match status" value="1"/>
</dbReference>
<dbReference type="EMBL" id="JBHSXN010000002">
    <property type="protein sequence ID" value="MFC6953280.1"/>
    <property type="molecule type" value="Genomic_DNA"/>
</dbReference>
<dbReference type="PANTHER" id="PTHR43433">
    <property type="entry name" value="HYDROLASE, ALPHA/BETA FOLD FAMILY PROTEIN"/>
    <property type="match status" value="1"/>
</dbReference>